<dbReference type="KEGG" id="spph:KFK14_05345"/>
<dbReference type="EMBL" id="CP073910">
    <property type="protein sequence ID" value="QUT06866.1"/>
    <property type="molecule type" value="Genomic_DNA"/>
</dbReference>
<dbReference type="PANTHER" id="PTHR40274:SF4">
    <property type="entry name" value="BLL1406 PROTEIN"/>
    <property type="match status" value="1"/>
</dbReference>
<organism evidence="1 2">
    <name type="scientific">Sphingobium phenoxybenzoativorans</name>
    <dbReference type="NCBI Taxonomy" id="1592790"/>
    <lineage>
        <taxon>Bacteria</taxon>
        <taxon>Pseudomonadati</taxon>
        <taxon>Pseudomonadota</taxon>
        <taxon>Alphaproteobacteria</taxon>
        <taxon>Sphingomonadales</taxon>
        <taxon>Sphingomonadaceae</taxon>
        <taxon>Sphingobium</taxon>
    </lineage>
</organism>
<protein>
    <submittedName>
        <fullName evidence="1">Gluconolaconase</fullName>
    </submittedName>
</protein>
<dbReference type="PANTHER" id="PTHR40274">
    <property type="entry name" value="VIRGINIAMYCIN B LYASE"/>
    <property type="match status" value="1"/>
</dbReference>
<evidence type="ECO:0000313" key="2">
    <source>
        <dbReference type="Proteomes" id="UP000681425"/>
    </source>
</evidence>
<gene>
    <name evidence="1" type="ORF">KFK14_05345</name>
</gene>
<dbReference type="InterPro" id="IPR011042">
    <property type="entry name" value="6-blade_b-propeller_TolB-like"/>
</dbReference>
<proteinExistence type="predicted"/>
<dbReference type="SUPFAM" id="SSF75011">
    <property type="entry name" value="3-carboxy-cis,cis-mucoante lactonizing enzyme"/>
    <property type="match status" value="1"/>
</dbReference>
<name>A0A975Q2N3_9SPHN</name>
<accession>A0A975Q2N3</accession>
<dbReference type="InterPro" id="IPR051344">
    <property type="entry name" value="Vgb"/>
</dbReference>
<dbReference type="Proteomes" id="UP000681425">
    <property type="component" value="Chromosome"/>
</dbReference>
<dbReference type="RefSeq" id="WP_212610156.1">
    <property type="nucleotide sequence ID" value="NZ_CP073910.1"/>
</dbReference>
<sequence length="499" mass="51543">MRWGADGKLYVAQAFGSQISAVDVATGIADIVSATDGAIVAPDDLAFDSQGNLFVTEVMSARVSAIRTNGAVDIIASNLPVANGVTVHGDRIYMSEFNPEGRLWELFADGSTPRLISSGLMMPNALSLGPDGMLYFPLVPLGEIWRVALDGSGLERVAGELDIPTAVKFDAQGRLFTVESGSGAITIIDPARGTKSEFARLAYGLDNLAFAPDGRMFVSHFTDGELIELAPDGRQRVAVAGAMAGPFGLSEAADGSLLVADGMSLAAVDRSGAVTRPGMLLQHGFPGYVRGVAAGTDGSIVVTNSAGQCSRYQPGIPAEMLMDGLESAMAVIVASNGDIVLCDADAGRVIAISANGQVSTLADALQQPVGIAEAPDGGFFVSEAKAGRLVHLGSGGATTLAGGFIEPHGVTVLNDKIFVLDRGDGTLYQSFTERSEVRPVVRNLPCGTAGKMSPNILPGIKDLMPGPLLPFADIAAWQGKYVAVCGDRSGSILLVSGDD</sequence>
<keyword evidence="2" id="KW-1185">Reference proteome</keyword>
<dbReference type="AlphaFoldDB" id="A0A975Q2N3"/>
<dbReference type="Gene3D" id="2.120.10.30">
    <property type="entry name" value="TolB, C-terminal domain"/>
    <property type="match status" value="3"/>
</dbReference>
<dbReference type="SUPFAM" id="SSF63829">
    <property type="entry name" value="Calcium-dependent phosphotriesterase"/>
    <property type="match status" value="1"/>
</dbReference>
<evidence type="ECO:0000313" key="1">
    <source>
        <dbReference type="EMBL" id="QUT06866.1"/>
    </source>
</evidence>
<reference evidence="1" key="1">
    <citation type="submission" date="2021-04" db="EMBL/GenBank/DDBJ databases">
        <title>Isolation of p-tert-butylphenol degrading bacteria Sphingobium phenoxybenzoativorans Tas13 from active sludge.</title>
        <authorList>
            <person name="Li Y."/>
        </authorList>
    </citation>
    <scope>NUCLEOTIDE SEQUENCE</scope>
    <source>
        <strain evidence="1">Tas13</strain>
    </source>
</reference>